<sequence>MQEELRRLVYYSVNAIEGSADDIDHMLRDILETSRRNNPKLNITGALMFNANCFVQVLEGPRAAVEQLLQRFHLDKRHKSLAVLAFSPIPERAFGEWSMAFVGARAADGRLEAFAAESGFDPTRMSGEATLDFLHKMVLAQDQELRQSC</sequence>
<evidence type="ECO:0000259" key="1">
    <source>
        <dbReference type="PROSITE" id="PS50925"/>
    </source>
</evidence>
<dbReference type="PROSITE" id="PS50925">
    <property type="entry name" value="BLUF"/>
    <property type="match status" value="1"/>
</dbReference>
<gene>
    <name evidence="2" type="ORF">SAMN06265338_101542</name>
</gene>
<reference evidence="3" key="1">
    <citation type="submission" date="2017-06" db="EMBL/GenBank/DDBJ databases">
        <authorList>
            <person name="Varghese N."/>
            <person name="Submissions S."/>
        </authorList>
    </citation>
    <scope>NUCLEOTIDE SEQUENCE [LARGE SCALE GENOMIC DNA]</scope>
    <source>
        <strain evidence="3">DSM 137</strain>
    </source>
</reference>
<organism evidence="2 3">
    <name type="scientific">Rhodoblastus acidophilus</name>
    <name type="common">Rhodopseudomonas acidophila</name>
    <dbReference type="NCBI Taxonomy" id="1074"/>
    <lineage>
        <taxon>Bacteria</taxon>
        <taxon>Pseudomonadati</taxon>
        <taxon>Pseudomonadota</taxon>
        <taxon>Alphaproteobacteria</taxon>
        <taxon>Hyphomicrobiales</taxon>
        <taxon>Rhodoblastaceae</taxon>
        <taxon>Rhodoblastus</taxon>
    </lineage>
</organism>
<dbReference type="GO" id="GO:0071949">
    <property type="term" value="F:FAD binding"/>
    <property type="evidence" value="ECO:0007669"/>
    <property type="project" value="InterPro"/>
</dbReference>
<feature type="domain" description="BLUF" evidence="1">
    <location>
        <begin position="5"/>
        <end position="100"/>
    </location>
</feature>
<dbReference type="Pfam" id="PF04940">
    <property type="entry name" value="BLUF"/>
    <property type="match status" value="1"/>
</dbReference>
<dbReference type="Proteomes" id="UP000198418">
    <property type="component" value="Unassembled WGS sequence"/>
</dbReference>
<keyword evidence="3" id="KW-1185">Reference proteome</keyword>
<accession>A0A212QDV6</accession>
<evidence type="ECO:0000313" key="3">
    <source>
        <dbReference type="Proteomes" id="UP000198418"/>
    </source>
</evidence>
<dbReference type="OrthoDB" id="196105at2"/>
<proteinExistence type="predicted"/>
<protein>
    <submittedName>
        <fullName evidence="2">Sensors of blue-light using FAD</fullName>
    </submittedName>
</protein>
<evidence type="ECO:0000313" key="2">
    <source>
        <dbReference type="EMBL" id="SNB57368.1"/>
    </source>
</evidence>
<dbReference type="EMBL" id="FYDG01000001">
    <property type="protein sequence ID" value="SNB57368.1"/>
    <property type="molecule type" value="Genomic_DNA"/>
</dbReference>
<dbReference type="AlphaFoldDB" id="A0A212QDV6"/>
<name>A0A212QDV6_RHOAC</name>
<dbReference type="SMART" id="SM01034">
    <property type="entry name" value="BLUF"/>
    <property type="match status" value="1"/>
</dbReference>
<dbReference type="GO" id="GO:0009882">
    <property type="term" value="F:blue light photoreceptor activity"/>
    <property type="evidence" value="ECO:0007669"/>
    <property type="project" value="InterPro"/>
</dbReference>
<dbReference type="SUPFAM" id="SSF54975">
    <property type="entry name" value="Acylphosphatase/BLUF domain-like"/>
    <property type="match status" value="1"/>
</dbReference>
<dbReference type="Gene3D" id="3.30.70.100">
    <property type="match status" value="1"/>
</dbReference>
<dbReference type="InterPro" id="IPR036046">
    <property type="entry name" value="Acylphosphatase-like_dom_sf"/>
</dbReference>
<dbReference type="InterPro" id="IPR007024">
    <property type="entry name" value="BLUF_domain"/>
</dbReference>